<feature type="compositionally biased region" description="Basic and acidic residues" evidence="1">
    <location>
        <begin position="100"/>
        <end position="109"/>
    </location>
</feature>
<evidence type="ECO:0000313" key="2">
    <source>
        <dbReference type="EMBL" id="KAH3888427.1"/>
    </source>
</evidence>
<gene>
    <name evidence="2" type="ORF">DPMN_012462</name>
</gene>
<reference evidence="2" key="1">
    <citation type="journal article" date="2019" name="bioRxiv">
        <title>The Genome of the Zebra Mussel, Dreissena polymorpha: A Resource for Invasive Species Research.</title>
        <authorList>
            <person name="McCartney M.A."/>
            <person name="Auch B."/>
            <person name="Kono T."/>
            <person name="Mallez S."/>
            <person name="Zhang Y."/>
            <person name="Obille A."/>
            <person name="Becker A."/>
            <person name="Abrahante J.E."/>
            <person name="Garbe J."/>
            <person name="Badalamenti J.P."/>
            <person name="Herman A."/>
            <person name="Mangelson H."/>
            <person name="Liachko I."/>
            <person name="Sullivan S."/>
            <person name="Sone E.D."/>
            <person name="Koren S."/>
            <person name="Silverstein K.A.T."/>
            <person name="Beckman K.B."/>
            <person name="Gohl D.M."/>
        </authorList>
    </citation>
    <scope>NUCLEOTIDE SEQUENCE</scope>
    <source>
        <strain evidence="2">Duluth1</strain>
        <tissue evidence="2">Whole animal</tissue>
    </source>
</reference>
<dbReference type="AlphaFoldDB" id="A0A9D4N2G0"/>
<feature type="region of interest" description="Disordered" evidence="1">
    <location>
        <begin position="90"/>
        <end position="125"/>
    </location>
</feature>
<evidence type="ECO:0000256" key="1">
    <source>
        <dbReference type="SAM" id="MobiDB-lite"/>
    </source>
</evidence>
<protein>
    <submittedName>
        <fullName evidence="2">Uncharacterized protein</fullName>
    </submittedName>
</protein>
<dbReference type="EMBL" id="JAIWYP010000001">
    <property type="protein sequence ID" value="KAH3888427.1"/>
    <property type="molecule type" value="Genomic_DNA"/>
</dbReference>
<sequence length="125" mass="14206">MLKQNLGWAWSMWAERPRVGYGAMHNVQYHFEENWGAPGLVMGPCIVDIDRIVIRDVQYQFEVNRCRRMQGRTYAHNYHVCKFQGSSAYSVGEDSGQDGRTNRQADGGDNHNTTPGSNIPRRCGA</sequence>
<keyword evidence="3" id="KW-1185">Reference proteome</keyword>
<organism evidence="2 3">
    <name type="scientific">Dreissena polymorpha</name>
    <name type="common">Zebra mussel</name>
    <name type="synonym">Mytilus polymorpha</name>
    <dbReference type="NCBI Taxonomy" id="45954"/>
    <lineage>
        <taxon>Eukaryota</taxon>
        <taxon>Metazoa</taxon>
        <taxon>Spiralia</taxon>
        <taxon>Lophotrochozoa</taxon>
        <taxon>Mollusca</taxon>
        <taxon>Bivalvia</taxon>
        <taxon>Autobranchia</taxon>
        <taxon>Heteroconchia</taxon>
        <taxon>Euheterodonta</taxon>
        <taxon>Imparidentia</taxon>
        <taxon>Neoheterodontei</taxon>
        <taxon>Myida</taxon>
        <taxon>Dreissenoidea</taxon>
        <taxon>Dreissenidae</taxon>
        <taxon>Dreissena</taxon>
    </lineage>
</organism>
<proteinExistence type="predicted"/>
<evidence type="ECO:0000313" key="3">
    <source>
        <dbReference type="Proteomes" id="UP000828390"/>
    </source>
</evidence>
<comment type="caution">
    <text evidence="2">The sequence shown here is derived from an EMBL/GenBank/DDBJ whole genome shotgun (WGS) entry which is preliminary data.</text>
</comment>
<reference evidence="2" key="2">
    <citation type="submission" date="2020-11" db="EMBL/GenBank/DDBJ databases">
        <authorList>
            <person name="McCartney M.A."/>
            <person name="Auch B."/>
            <person name="Kono T."/>
            <person name="Mallez S."/>
            <person name="Becker A."/>
            <person name="Gohl D.M."/>
            <person name="Silverstein K.A.T."/>
            <person name="Koren S."/>
            <person name="Bechman K.B."/>
            <person name="Herman A."/>
            <person name="Abrahante J.E."/>
            <person name="Garbe J."/>
        </authorList>
    </citation>
    <scope>NUCLEOTIDE SEQUENCE</scope>
    <source>
        <strain evidence="2">Duluth1</strain>
        <tissue evidence="2">Whole animal</tissue>
    </source>
</reference>
<name>A0A9D4N2G0_DREPO</name>
<accession>A0A9D4N2G0</accession>
<dbReference type="Proteomes" id="UP000828390">
    <property type="component" value="Unassembled WGS sequence"/>
</dbReference>